<proteinExistence type="predicted"/>
<name>A0A6S6UEN4_9GAMM</name>
<dbReference type="EMBL" id="CACVAT010000588">
    <property type="protein sequence ID" value="CAA6830469.1"/>
    <property type="molecule type" value="Genomic_DNA"/>
</dbReference>
<accession>A0A6S6UEN4</accession>
<sequence>MQPQIKDNAKPITKTHLHQEANHYIRIAHPNLQPDSPQYAAIKSDFMAGALSLYNLMNEIPNQEPTVIHASVKALHDQMLEIWEQEATRFHDKLTQQYGRNR</sequence>
<evidence type="ECO:0000313" key="1">
    <source>
        <dbReference type="EMBL" id="CAA6830469.1"/>
    </source>
</evidence>
<organism evidence="1">
    <name type="scientific">uncultured Thiotrichaceae bacterium</name>
    <dbReference type="NCBI Taxonomy" id="298394"/>
    <lineage>
        <taxon>Bacteria</taxon>
        <taxon>Pseudomonadati</taxon>
        <taxon>Pseudomonadota</taxon>
        <taxon>Gammaproteobacteria</taxon>
        <taxon>Thiotrichales</taxon>
        <taxon>Thiotrichaceae</taxon>
        <taxon>environmental samples</taxon>
    </lineage>
</organism>
<protein>
    <submittedName>
        <fullName evidence="1">Uncharacterized protein</fullName>
    </submittedName>
</protein>
<reference evidence="1" key="1">
    <citation type="submission" date="2020-01" db="EMBL/GenBank/DDBJ databases">
        <authorList>
            <person name="Meier V. D."/>
            <person name="Meier V D."/>
        </authorList>
    </citation>
    <scope>NUCLEOTIDE SEQUENCE</scope>
    <source>
        <strain evidence="1">HLG_WM_MAG_09</strain>
    </source>
</reference>
<gene>
    <name evidence="1" type="ORF">HELGO_WM61457</name>
</gene>
<dbReference type="AlphaFoldDB" id="A0A6S6UEN4"/>